<sequence length="157" mass="17158">MLQKQSTDNHYNDSLEDHLALKNIWMLSTTVELANKAEAYLQRTTRASSSSRPIGNEVSTGRPQRWSPNTSRTTLAPNKPEQAIGLGQTQAPPAPMKPNPNAKPFPDKCFRCNLPGHRSNTCPQRGFANVVAPADEPQSPGFESADDVFNGTEIVEG</sequence>
<reference evidence="4" key="1">
    <citation type="submission" date="2023-07" db="EMBL/GenBank/DDBJ databases">
        <title>draft genome sequence of fig (Ficus carica).</title>
        <authorList>
            <person name="Takahashi T."/>
            <person name="Nishimura K."/>
        </authorList>
    </citation>
    <scope>NUCLEOTIDE SEQUENCE</scope>
</reference>
<dbReference type="Proteomes" id="UP001187192">
    <property type="component" value="Unassembled WGS sequence"/>
</dbReference>
<dbReference type="SUPFAM" id="SSF57756">
    <property type="entry name" value="Retrovirus zinc finger-like domains"/>
    <property type="match status" value="1"/>
</dbReference>
<feature type="region of interest" description="Disordered" evidence="2">
    <location>
        <begin position="43"/>
        <end position="104"/>
    </location>
</feature>
<proteinExistence type="predicted"/>
<evidence type="ECO:0000313" key="5">
    <source>
        <dbReference type="Proteomes" id="UP001187192"/>
    </source>
</evidence>
<dbReference type="SMART" id="SM00343">
    <property type="entry name" value="ZnF_C2HC"/>
    <property type="match status" value="1"/>
</dbReference>
<evidence type="ECO:0000256" key="1">
    <source>
        <dbReference type="PROSITE-ProRule" id="PRU00047"/>
    </source>
</evidence>
<evidence type="ECO:0000256" key="2">
    <source>
        <dbReference type="SAM" id="MobiDB-lite"/>
    </source>
</evidence>
<evidence type="ECO:0000313" key="4">
    <source>
        <dbReference type="EMBL" id="GMN60142.1"/>
    </source>
</evidence>
<dbReference type="GO" id="GO:0008270">
    <property type="term" value="F:zinc ion binding"/>
    <property type="evidence" value="ECO:0007669"/>
    <property type="project" value="UniProtKB-KW"/>
</dbReference>
<dbReference type="GO" id="GO:0003676">
    <property type="term" value="F:nucleic acid binding"/>
    <property type="evidence" value="ECO:0007669"/>
    <property type="project" value="InterPro"/>
</dbReference>
<protein>
    <recommendedName>
        <fullName evidence="3">CCHC-type domain-containing protein</fullName>
    </recommendedName>
</protein>
<keyword evidence="1" id="KW-0479">Metal-binding</keyword>
<accession>A0AA88J2K9</accession>
<dbReference type="InterPro" id="IPR001878">
    <property type="entry name" value="Znf_CCHC"/>
</dbReference>
<evidence type="ECO:0000259" key="3">
    <source>
        <dbReference type="PROSITE" id="PS50158"/>
    </source>
</evidence>
<feature type="domain" description="CCHC-type" evidence="3">
    <location>
        <begin position="108"/>
        <end position="124"/>
    </location>
</feature>
<dbReference type="AlphaFoldDB" id="A0AA88J2K9"/>
<dbReference type="EMBL" id="BTGU01000095">
    <property type="protein sequence ID" value="GMN60142.1"/>
    <property type="molecule type" value="Genomic_DNA"/>
</dbReference>
<dbReference type="InterPro" id="IPR036875">
    <property type="entry name" value="Znf_CCHC_sf"/>
</dbReference>
<feature type="compositionally biased region" description="Pro residues" evidence="2">
    <location>
        <begin position="92"/>
        <end position="103"/>
    </location>
</feature>
<feature type="compositionally biased region" description="Polar residues" evidence="2">
    <location>
        <begin position="43"/>
        <end position="76"/>
    </location>
</feature>
<keyword evidence="1" id="KW-0863">Zinc-finger</keyword>
<organism evidence="4 5">
    <name type="scientific">Ficus carica</name>
    <name type="common">Common fig</name>
    <dbReference type="NCBI Taxonomy" id="3494"/>
    <lineage>
        <taxon>Eukaryota</taxon>
        <taxon>Viridiplantae</taxon>
        <taxon>Streptophyta</taxon>
        <taxon>Embryophyta</taxon>
        <taxon>Tracheophyta</taxon>
        <taxon>Spermatophyta</taxon>
        <taxon>Magnoliopsida</taxon>
        <taxon>eudicotyledons</taxon>
        <taxon>Gunneridae</taxon>
        <taxon>Pentapetalae</taxon>
        <taxon>rosids</taxon>
        <taxon>fabids</taxon>
        <taxon>Rosales</taxon>
        <taxon>Moraceae</taxon>
        <taxon>Ficeae</taxon>
        <taxon>Ficus</taxon>
    </lineage>
</organism>
<comment type="caution">
    <text evidence="4">The sequence shown here is derived from an EMBL/GenBank/DDBJ whole genome shotgun (WGS) entry which is preliminary data.</text>
</comment>
<keyword evidence="5" id="KW-1185">Reference proteome</keyword>
<dbReference type="PROSITE" id="PS50158">
    <property type="entry name" value="ZF_CCHC"/>
    <property type="match status" value="1"/>
</dbReference>
<keyword evidence="1" id="KW-0862">Zinc</keyword>
<gene>
    <name evidence="4" type="ORF">TIFTF001_029215</name>
</gene>
<name>A0AA88J2K9_FICCA</name>